<name>A0A8S5MG49_9CAUD</name>
<protein>
    <submittedName>
        <fullName evidence="3">Tail tape measure protein</fullName>
    </submittedName>
</protein>
<proteinExistence type="predicted"/>
<dbReference type="EMBL" id="BK014890">
    <property type="protein sequence ID" value="DAD80891.1"/>
    <property type="molecule type" value="Genomic_DNA"/>
</dbReference>
<keyword evidence="2" id="KW-1133">Transmembrane helix</keyword>
<evidence type="ECO:0000313" key="3">
    <source>
        <dbReference type="EMBL" id="DAD80891.1"/>
    </source>
</evidence>
<keyword evidence="2" id="KW-0812">Transmembrane</keyword>
<feature type="transmembrane region" description="Helical" evidence="2">
    <location>
        <begin position="479"/>
        <end position="497"/>
    </location>
</feature>
<keyword evidence="2" id="KW-0472">Membrane</keyword>
<organism evidence="3">
    <name type="scientific">Siphoviridae sp. ct1Zj2</name>
    <dbReference type="NCBI Taxonomy" id="2826272"/>
    <lineage>
        <taxon>Viruses</taxon>
        <taxon>Duplodnaviria</taxon>
        <taxon>Heunggongvirae</taxon>
        <taxon>Uroviricota</taxon>
        <taxon>Caudoviricetes</taxon>
    </lineage>
</organism>
<evidence type="ECO:0000256" key="1">
    <source>
        <dbReference type="SAM" id="Coils"/>
    </source>
</evidence>
<accession>A0A8S5MG49</accession>
<reference evidence="3" key="1">
    <citation type="journal article" date="2021" name="Proc. Natl. Acad. Sci. U.S.A.">
        <title>A Catalog of Tens of Thousands of Viruses from Human Metagenomes Reveals Hidden Associations with Chronic Diseases.</title>
        <authorList>
            <person name="Tisza M.J."/>
            <person name="Buck C.B."/>
        </authorList>
    </citation>
    <scope>NUCLEOTIDE SEQUENCE</scope>
    <source>
        <strain evidence="3">Ct1Zj2</strain>
    </source>
</reference>
<feature type="coiled-coil region" evidence="1">
    <location>
        <begin position="722"/>
        <end position="784"/>
    </location>
</feature>
<dbReference type="PANTHER" id="PTHR37813">
    <property type="entry name" value="FELS-2 PROPHAGE PROTEIN"/>
    <property type="match status" value="1"/>
</dbReference>
<sequence>MANDIGIRIGVDGEKEFKTALSAINAQLKNLSSEMKATVTSMTGMDTAESRSAKKADILGRSIEATKQKIDMIRAAYNRAKEKLDSLGGALDQAKQDFGENSAEALKAQNAYNRQAAAVNHLGTQLNNAQSDLNRMESELQDVEDAADDTTDAFEDAGDSALTFGDVLKANVLGQAIIEGVKQLASAVKSMAGEFIESAAAVKAEGSQFEQTFGDMGSTASAAIERVASSSGILDTRLNTLGAQIYAFARSSGGDATESMDLMETALQATADAAAYYDRSLEETAESLQSFLKGNYANDATLGLSCTETTRNAAATELFGKKFSELTEIQKQQTLLKMVTDSQKLSGAMGQAAREADGWENVQGNLNEAWRQFMAAAGTPFLDNLVPIVQQLTGKLQEMTQSIDWEAFSAAVTGAFQWLIDNGETILSVAVGIGAAFVTWNVANMITGLVGAWNAYKVATEGATVAQWLLNAAQNANPVGIVIAAVAGLVAALVTLWHTNEGFRNAVISIWENIKQAFSSAWTAIKGVWDQVKPFFSGIWNGIKTVFSAVKPYFSAAFSGAWSAIKAVWSTVTGFFSMIWNTIKGIFSAVKAVLSGDFEGAWNAIKSVWSGVTSFFSGIWQQIKGVFSGAFSAFLEIGRNIVNGIKQGFSNAWGAFASWVKSKFDGLVSSVKGLLGIHSPSRVFRDQIGKMLMLGLAEGIQNGIGTVESALHDTQNAVLKVADELNRRLVEKESELSDAIKAEGLDEVTKAALEEQLQAVQAFRSEYEQALSDLQSKQDSMAEKLKSYGDLFTTVQSESGSFLELSDLQSDIDAIDRYGEALEQLKQRGVSDTLMAEIIGMDVDDATAYTEKLLAMTDEQYSEYMALWEQKQKAAADVAQRFYSDEMTSLVNEYVSKVPDALGIMKDDLYQVGQLAAKGLAQGILSQKSAVVSAARAVAAAARAALRSAEGIHSPAKKWAVLGDYMAQGIGVGFTRRMDSVSREIIASIPSVDAFTARERASAGMVNGIVSGLSAAMGSGNTQPITLQVNMDGKTIAQTIFDPLKDVSRQRGVSLG</sequence>
<feature type="coiled-coil region" evidence="1">
    <location>
        <begin position="63"/>
        <end position="153"/>
    </location>
</feature>
<evidence type="ECO:0000256" key="2">
    <source>
        <dbReference type="SAM" id="Phobius"/>
    </source>
</evidence>
<keyword evidence="1" id="KW-0175">Coiled coil</keyword>
<dbReference type="Gene3D" id="1.20.120.20">
    <property type="entry name" value="Apolipoprotein"/>
    <property type="match status" value="1"/>
</dbReference>
<dbReference type="PANTHER" id="PTHR37813:SF1">
    <property type="entry name" value="FELS-2 PROPHAGE PROTEIN"/>
    <property type="match status" value="1"/>
</dbReference>